<evidence type="ECO:0000256" key="4">
    <source>
        <dbReference type="RuleBase" id="RU003465"/>
    </source>
</evidence>
<organism evidence="8">
    <name type="scientific">Culicoides sonorensis</name>
    <name type="common">Biting midge</name>
    <dbReference type="NCBI Taxonomy" id="179676"/>
    <lineage>
        <taxon>Eukaryota</taxon>
        <taxon>Metazoa</taxon>
        <taxon>Ecdysozoa</taxon>
        <taxon>Arthropoda</taxon>
        <taxon>Hexapoda</taxon>
        <taxon>Insecta</taxon>
        <taxon>Pterygota</taxon>
        <taxon>Neoptera</taxon>
        <taxon>Endopterygota</taxon>
        <taxon>Diptera</taxon>
        <taxon>Nematocera</taxon>
        <taxon>Chironomoidea</taxon>
        <taxon>Ceratopogonidae</taxon>
        <taxon>Ceratopogoninae</taxon>
        <taxon>Culicoides</taxon>
        <taxon>Monoculicoides</taxon>
    </lineage>
</organism>
<dbReference type="InterPro" id="IPR001932">
    <property type="entry name" value="PPM-type_phosphatase-like_dom"/>
</dbReference>
<accession>A0A336LTF7</accession>
<feature type="region of interest" description="Disordered" evidence="5">
    <location>
        <begin position="324"/>
        <end position="344"/>
    </location>
</feature>
<dbReference type="InterPro" id="IPR000222">
    <property type="entry name" value="PP2C_BS"/>
</dbReference>
<dbReference type="SUPFAM" id="SSF81606">
    <property type="entry name" value="PP2C-like"/>
    <property type="match status" value="1"/>
</dbReference>
<name>A0A336LTF7_CULSO</name>
<dbReference type="Gene3D" id="3.60.40.10">
    <property type="entry name" value="PPM-type phosphatase domain"/>
    <property type="match status" value="1"/>
</dbReference>
<dbReference type="SMART" id="SM00332">
    <property type="entry name" value="PP2Cc"/>
    <property type="match status" value="1"/>
</dbReference>
<evidence type="ECO:0000313" key="8">
    <source>
        <dbReference type="EMBL" id="SSX21195.1"/>
    </source>
</evidence>
<dbReference type="PANTHER" id="PTHR47992">
    <property type="entry name" value="PROTEIN PHOSPHATASE"/>
    <property type="match status" value="1"/>
</dbReference>
<dbReference type="PROSITE" id="PS01032">
    <property type="entry name" value="PPM_1"/>
    <property type="match status" value="1"/>
</dbReference>
<dbReference type="FunFam" id="3.60.40.10:FF:000060">
    <property type="entry name" value="Protein phosphatase 2c"/>
    <property type="match status" value="1"/>
</dbReference>
<keyword evidence="1" id="KW-0479">Metal-binding</keyword>
<dbReference type="InterPro" id="IPR036457">
    <property type="entry name" value="PPM-type-like_dom_sf"/>
</dbReference>
<keyword evidence="3 4" id="KW-0904">Protein phosphatase</keyword>
<dbReference type="InterPro" id="IPR015655">
    <property type="entry name" value="PP2C"/>
</dbReference>
<protein>
    <submittedName>
        <fullName evidence="8">CSON004120 protein</fullName>
    </submittedName>
</protein>
<evidence type="ECO:0000259" key="6">
    <source>
        <dbReference type="PROSITE" id="PS51746"/>
    </source>
</evidence>
<dbReference type="Pfam" id="PF00481">
    <property type="entry name" value="PP2C"/>
    <property type="match status" value="1"/>
</dbReference>
<evidence type="ECO:0000313" key="7">
    <source>
        <dbReference type="EMBL" id="SSX00815.1"/>
    </source>
</evidence>
<dbReference type="PROSITE" id="PS51746">
    <property type="entry name" value="PPM_2"/>
    <property type="match status" value="1"/>
</dbReference>
<dbReference type="AlphaFoldDB" id="A0A336LTF7"/>
<evidence type="ECO:0000256" key="5">
    <source>
        <dbReference type="SAM" id="MobiDB-lite"/>
    </source>
</evidence>
<proteinExistence type="inferred from homology"/>
<dbReference type="OMA" id="RVAWERP"/>
<dbReference type="CDD" id="cd00143">
    <property type="entry name" value="PP2Cc"/>
    <property type="match status" value="1"/>
</dbReference>
<dbReference type="VEuPathDB" id="VectorBase:CSON004120"/>
<evidence type="ECO:0000256" key="1">
    <source>
        <dbReference type="ARBA" id="ARBA00022723"/>
    </source>
</evidence>
<evidence type="ECO:0000256" key="3">
    <source>
        <dbReference type="ARBA" id="ARBA00022912"/>
    </source>
</evidence>
<evidence type="ECO:0000256" key="2">
    <source>
        <dbReference type="ARBA" id="ARBA00022801"/>
    </source>
</evidence>
<reference evidence="7" key="1">
    <citation type="submission" date="2018-04" db="EMBL/GenBank/DDBJ databases">
        <authorList>
            <person name="Go L.Y."/>
            <person name="Mitchell J.A."/>
        </authorList>
    </citation>
    <scope>NUCLEOTIDE SEQUENCE</scope>
    <source>
        <tissue evidence="7">Whole organism</tissue>
    </source>
</reference>
<gene>
    <name evidence="8" type="primary">CSON004120</name>
</gene>
<dbReference type="EMBL" id="UFQT01000178">
    <property type="protein sequence ID" value="SSX21195.1"/>
    <property type="molecule type" value="Genomic_DNA"/>
</dbReference>
<keyword evidence="2 4" id="KW-0378">Hydrolase</keyword>
<dbReference type="GO" id="GO:0004722">
    <property type="term" value="F:protein serine/threonine phosphatase activity"/>
    <property type="evidence" value="ECO:0007669"/>
    <property type="project" value="InterPro"/>
</dbReference>
<feature type="domain" description="PPM-type phosphatase" evidence="6">
    <location>
        <begin position="7"/>
        <end position="321"/>
    </location>
</feature>
<reference evidence="8" key="2">
    <citation type="submission" date="2018-07" db="EMBL/GenBank/DDBJ databases">
        <authorList>
            <person name="Quirk P.G."/>
            <person name="Krulwich T.A."/>
        </authorList>
    </citation>
    <scope>NUCLEOTIDE SEQUENCE</scope>
</reference>
<sequence>MKFTKLETRLTGCNSCGDRIYQEDAFTVSLNKTKDDKEQDPNWEYLFIGVFDGHGGHEASKFAKEHLEQNITSNRLFWSDRDKDVLKAIREGFLQTHNAMWKAQENWPRTHAGFYSTAGTTASIAFIKNGKLFVGHVGDSKIVLGMEHDHHENWISKELTIDHKPESPEERKRIMESGGKVVAKAGVPRVVWNRPKAGQKGRQLRNTKTDEIPFLAIARSLGDLWSYNSQTGQFVVSPDPDLRVYNLVPGKHKCLIFGTDGLWNVMSAQSAVQMVSNSHYSSRVRKHDWKNPSKTLVDEAIKRWAIAEKRADNVSVVTLILTDDEDMDEDEEEEEESEESEIYTYESDPEECIYTAEYYEKKDSNVQFLQHEDTSLYESIPYQHDDTNFTPEYEDISHMAVDEDCETLKRVKNNGSGIFPKCVMRQYQSTSTTFERFNYIES</sequence>
<dbReference type="GO" id="GO:0046872">
    <property type="term" value="F:metal ion binding"/>
    <property type="evidence" value="ECO:0007669"/>
    <property type="project" value="UniProtKB-KW"/>
</dbReference>
<comment type="similarity">
    <text evidence="4">Belongs to the PP2C family.</text>
</comment>
<dbReference type="EMBL" id="UFQS01000178">
    <property type="protein sequence ID" value="SSX00815.1"/>
    <property type="molecule type" value="Genomic_DNA"/>
</dbReference>